<feature type="chain" id="PRO_5046538470" evidence="1">
    <location>
        <begin position="18"/>
        <end position="122"/>
    </location>
</feature>
<reference evidence="2 3" key="1">
    <citation type="submission" date="2023-02" db="EMBL/GenBank/DDBJ databases">
        <title>LHISI_Scaffold_Assembly.</title>
        <authorList>
            <person name="Stuart O.P."/>
            <person name="Cleave R."/>
            <person name="Magrath M.J.L."/>
            <person name="Mikheyev A.S."/>
        </authorList>
    </citation>
    <scope>NUCLEOTIDE SEQUENCE [LARGE SCALE GENOMIC DNA]</scope>
    <source>
        <strain evidence="2">Daus_M_001</strain>
        <tissue evidence="2">Leg muscle</tissue>
    </source>
</reference>
<name>A0ABQ9HA11_9NEOP</name>
<keyword evidence="1" id="KW-0732">Signal</keyword>
<feature type="signal peptide" evidence="1">
    <location>
        <begin position="1"/>
        <end position="17"/>
    </location>
</feature>
<protein>
    <submittedName>
        <fullName evidence="2">Uncharacterized protein</fullName>
    </submittedName>
</protein>
<comment type="caution">
    <text evidence="2">The sequence shown here is derived from an EMBL/GenBank/DDBJ whole genome shotgun (WGS) entry which is preliminary data.</text>
</comment>
<gene>
    <name evidence="2" type="ORF">PR048_017401</name>
</gene>
<dbReference type="EMBL" id="JARBHB010000006">
    <property type="protein sequence ID" value="KAJ8880928.1"/>
    <property type="molecule type" value="Genomic_DNA"/>
</dbReference>
<evidence type="ECO:0000256" key="1">
    <source>
        <dbReference type="SAM" id="SignalP"/>
    </source>
</evidence>
<organism evidence="2 3">
    <name type="scientific">Dryococelus australis</name>
    <dbReference type="NCBI Taxonomy" id="614101"/>
    <lineage>
        <taxon>Eukaryota</taxon>
        <taxon>Metazoa</taxon>
        <taxon>Ecdysozoa</taxon>
        <taxon>Arthropoda</taxon>
        <taxon>Hexapoda</taxon>
        <taxon>Insecta</taxon>
        <taxon>Pterygota</taxon>
        <taxon>Neoptera</taxon>
        <taxon>Polyneoptera</taxon>
        <taxon>Phasmatodea</taxon>
        <taxon>Verophasmatodea</taxon>
        <taxon>Anareolatae</taxon>
        <taxon>Phasmatidae</taxon>
        <taxon>Eurycanthinae</taxon>
        <taxon>Dryococelus</taxon>
    </lineage>
</organism>
<keyword evidence="3" id="KW-1185">Reference proteome</keyword>
<evidence type="ECO:0000313" key="2">
    <source>
        <dbReference type="EMBL" id="KAJ8880928.1"/>
    </source>
</evidence>
<dbReference type="Proteomes" id="UP001159363">
    <property type="component" value="Chromosome 5"/>
</dbReference>
<proteinExistence type="predicted"/>
<evidence type="ECO:0000313" key="3">
    <source>
        <dbReference type="Proteomes" id="UP001159363"/>
    </source>
</evidence>
<accession>A0ABQ9HA11</accession>
<sequence>MFWLVLTVFVLITKTECRSYGEAAVNDFSKLAGMPLVRGAVDATLIKMDVPDDFEPAFVDRHGNHSINVMLFGNEGLEVENEMVGLENVANVAEGQPNDVIDDGIDVLGQETLNYFYMHYEN</sequence>